<dbReference type="Proteomes" id="UP001454036">
    <property type="component" value="Unassembled WGS sequence"/>
</dbReference>
<comment type="caution">
    <text evidence="1">The sequence shown here is derived from an EMBL/GenBank/DDBJ whole genome shotgun (WGS) entry which is preliminary data.</text>
</comment>
<protein>
    <submittedName>
        <fullName evidence="1">Uncharacterized protein</fullName>
    </submittedName>
</protein>
<keyword evidence="2" id="KW-1185">Reference proteome</keyword>
<evidence type="ECO:0000313" key="1">
    <source>
        <dbReference type="EMBL" id="GAA0162235.1"/>
    </source>
</evidence>
<name>A0AAV3QDS1_LITER</name>
<sequence length="81" mass="8729">MLSAVLFPPRFMIGLLPSGQLQRSHLVTIRGTVITSLEAEEVELALKAAALEKSIETGRQSRVEQLGLELSSLSTGLRGLL</sequence>
<proteinExistence type="predicted"/>
<reference evidence="1 2" key="1">
    <citation type="submission" date="2024-01" db="EMBL/GenBank/DDBJ databases">
        <title>The complete chloroplast genome sequence of Lithospermum erythrorhizon: insights into the phylogenetic relationship among Boraginaceae species and the maternal lineages of purple gromwells.</title>
        <authorList>
            <person name="Okada T."/>
            <person name="Watanabe K."/>
        </authorList>
    </citation>
    <scope>NUCLEOTIDE SEQUENCE [LARGE SCALE GENOMIC DNA]</scope>
</reference>
<gene>
    <name evidence="1" type="ORF">LIER_18368</name>
</gene>
<dbReference type="EMBL" id="BAABME010004402">
    <property type="protein sequence ID" value="GAA0162235.1"/>
    <property type="molecule type" value="Genomic_DNA"/>
</dbReference>
<accession>A0AAV3QDS1</accession>
<organism evidence="1 2">
    <name type="scientific">Lithospermum erythrorhizon</name>
    <name type="common">Purple gromwell</name>
    <name type="synonym">Lithospermum officinale var. erythrorhizon</name>
    <dbReference type="NCBI Taxonomy" id="34254"/>
    <lineage>
        <taxon>Eukaryota</taxon>
        <taxon>Viridiplantae</taxon>
        <taxon>Streptophyta</taxon>
        <taxon>Embryophyta</taxon>
        <taxon>Tracheophyta</taxon>
        <taxon>Spermatophyta</taxon>
        <taxon>Magnoliopsida</taxon>
        <taxon>eudicotyledons</taxon>
        <taxon>Gunneridae</taxon>
        <taxon>Pentapetalae</taxon>
        <taxon>asterids</taxon>
        <taxon>lamiids</taxon>
        <taxon>Boraginales</taxon>
        <taxon>Boraginaceae</taxon>
        <taxon>Boraginoideae</taxon>
        <taxon>Lithospermeae</taxon>
        <taxon>Lithospermum</taxon>
    </lineage>
</organism>
<evidence type="ECO:0000313" key="2">
    <source>
        <dbReference type="Proteomes" id="UP001454036"/>
    </source>
</evidence>
<dbReference type="AlphaFoldDB" id="A0AAV3QDS1"/>